<name>A0A0C3KXC3_9AGAM</name>
<feature type="compositionally biased region" description="Acidic residues" evidence="1">
    <location>
        <begin position="647"/>
        <end position="672"/>
    </location>
</feature>
<dbReference type="Proteomes" id="UP000054248">
    <property type="component" value="Unassembled WGS sequence"/>
</dbReference>
<keyword evidence="3" id="KW-1185">Reference proteome</keyword>
<dbReference type="HOGENOM" id="CLU_388406_0_0_1"/>
<feature type="compositionally biased region" description="Low complexity" evidence="1">
    <location>
        <begin position="599"/>
        <end position="615"/>
    </location>
</feature>
<feature type="region of interest" description="Disordered" evidence="1">
    <location>
        <begin position="336"/>
        <end position="361"/>
    </location>
</feature>
<evidence type="ECO:0000313" key="3">
    <source>
        <dbReference type="Proteomes" id="UP000054248"/>
    </source>
</evidence>
<feature type="region of interest" description="Disordered" evidence="1">
    <location>
        <begin position="393"/>
        <end position="423"/>
    </location>
</feature>
<dbReference type="OrthoDB" id="3312681at2759"/>
<reference evidence="3" key="2">
    <citation type="submission" date="2015-01" db="EMBL/GenBank/DDBJ databases">
        <title>Evolutionary Origins and Diversification of the Mycorrhizal Mutualists.</title>
        <authorList>
            <consortium name="DOE Joint Genome Institute"/>
            <consortium name="Mycorrhizal Genomics Consortium"/>
            <person name="Kohler A."/>
            <person name="Kuo A."/>
            <person name="Nagy L.G."/>
            <person name="Floudas D."/>
            <person name="Copeland A."/>
            <person name="Barry K.W."/>
            <person name="Cichocki N."/>
            <person name="Veneault-Fourrey C."/>
            <person name="LaButti K."/>
            <person name="Lindquist E.A."/>
            <person name="Lipzen A."/>
            <person name="Lundell T."/>
            <person name="Morin E."/>
            <person name="Murat C."/>
            <person name="Riley R."/>
            <person name="Ohm R."/>
            <person name="Sun H."/>
            <person name="Tunlid A."/>
            <person name="Henrissat B."/>
            <person name="Grigoriev I.V."/>
            <person name="Hibbett D.S."/>
            <person name="Martin F."/>
        </authorList>
    </citation>
    <scope>NUCLEOTIDE SEQUENCE [LARGE SCALE GENOMIC DNA]</scope>
    <source>
        <strain evidence="3">MUT 4182</strain>
    </source>
</reference>
<evidence type="ECO:0000256" key="1">
    <source>
        <dbReference type="SAM" id="MobiDB-lite"/>
    </source>
</evidence>
<feature type="region of interest" description="Disordered" evidence="1">
    <location>
        <begin position="572"/>
        <end position="711"/>
    </location>
</feature>
<organism evidence="2 3">
    <name type="scientific">Tulasnella calospora MUT 4182</name>
    <dbReference type="NCBI Taxonomy" id="1051891"/>
    <lineage>
        <taxon>Eukaryota</taxon>
        <taxon>Fungi</taxon>
        <taxon>Dikarya</taxon>
        <taxon>Basidiomycota</taxon>
        <taxon>Agaricomycotina</taxon>
        <taxon>Agaricomycetes</taxon>
        <taxon>Cantharellales</taxon>
        <taxon>Tulasnellaceae</taxon>
        <taxon>Tulasnella</taxon>
    </lineage>
</organism>
<feature type="compositionally biased region" description="Basic and acidic residues" evidence="1">
    <location>
        <begin position="572"/>
        <end position="591"/>
    </location>
</feature>
<feature type="compositionally biased region" description="Basic and acidic residues" evidence="1">
    <location>
        <begin position="338"/>
        <end position="347"/>
    </location>
</feature>
<accession>A0A0C3KXC3</accession>
<evidence type="ECO:0000313" key="2">
    <source>
        <dbReference type="EMBL" id="KIO26068.1"/>
    </source>
</evidence>
<protein>
    <submittedName>
        <fullName evidence="2">Uncharacterized protein</fullName>
    </submittedName>
</protein>
<dbReference type="EMBL" id="KN823030">
    <property type="protein sequence ID" value="KIO26068.1"/>
    <property type="molecule type" value="Genomic_DNA"/>
</dbReference>
<reference evidence="2 3" key="1">
    <citation type="submission" date="2014-04" db="EMBL/GenBank/DDBJ databases">
        <authorList>
            <consortium name="DOE Joint Genome Institute"/>
            <person name="Kuo A."/>
            <person name="Girlanda M."/>
            <person name="Perotto S."/>
            <person name="Kohler A."/>
            <person name="Nagy L.G."/>
            <person name="Floudas D."/>
            <person name="Copeland A."/>
            <person name="Barry K.W."/>
            <person name="Cichocki N."/>
            <person name="Veneault-Fourrey C."/>
            <person name="LaButti K."/>
            <person name="Lindquist E.A."/>
            <person name="Lipzen A."/>
            <person name="Lundell T."/>
            <person name="Morin E."/>
            <person name="Murat C."/>
            <person name="Sun H."/>
            <person name="Tunlid A."/>
            <person name="Henrissat B."/>
            <person name="Grigoriev I.V."/>
            <person name="Hibbett D.S."/>
            <person name="Martin F."/>
            <person name="Nordberg H.P."/>
            <person name="Cantor M.N."/>
            <person name="Hua S.X."/>
        </authorList>
    </citation>
    <scope>NUCLEOTIDE SEQUENCE [LARGE SCALE GENOMIC DNA]</scope>
    <source>
        <strain evidence="2 3">MUT 4182</strain>
    </source>
</reference>
<proteinExistence type="predicted"/>
<sequence length="711" mass="78612">MMESWQDFIDTRRDDPGGSAFTPEPFYRYACLFIRAKVENTPKRRNTELVRWSTIEGRLGSLIKVIHQAHDTILPQPSADTLSQAFSSSAVSWANLKPSTLVTSDAPASTLTPLSLGAIDRPEVSNCPGAFDRLAPLGFLAIAIPIAIIVRTVASDHRAAPSSPQKTTISRFSSLFKARRYGAAGLFPKHQRTGFVSSPYLHHHAPVLAPPPRADDGPPLLPELDQTVDQLPPLLGWNFTTSSTFQDEDGCGVDHDDETWLDAEDNEPLRIKEVVCRIVPFPCRVEDEAEAGEDVAPASTPAPTVHARAREFIPTGEINLNIEFIEPRTTREAIAFPSREDEKHKDLAPTSTPAPTGVPRVQLHRNRAPAAKPNPAIQSLEPRSTQEGILFPSREDENDEDQAIQQGPSFTRPPSPAASHPRTPASMKIALQQVLLITIACVTSARVGAFGFSYKQWKKEGKYMKLQDIKLYRDVKVPGAFEMMVRIKNVKENQGVEPGRRNQNVRSLRNKCKWAISTSVPMLLNIVLRAQRTFILWPFAAFDDFSELLRHLRRSDVCRPFLPVSLLGKSKEVTGKSKEVTKSQESKSEGKKRGRPPRTSVATAKSTTAPSASGSRPPPRPTAITASKKAKKAMRSDKENDSFLLLDDSEFEPDDDSDSELDHYLDDDDESDERPPPKKVKLSHAPPAGKSTNASKARRPLTESGANRRKL</sequence>
<dbReference type="AlphaFoldDB" id="A0A0C3KXC3"/>
<gene>
    <name evidence="2" type="ORF">M407DRAFT_235822</name>
</gene>